<feature type="non-terminal residue" evidence="7">
    <location>
        <position position="1"/>
    </location>
</feature>
<accession>A0A0V1JXZ9</accession>
<dbReference type="SMART" id="SM00382">
    <property type="entry name" value="AAA"/>
    <property type="match status" value="1"/>
</dbReference>
<dbReference type="Pfam" id="PF08614">
    <property type="entry name" value="ATG16"/>
    <property type="match status" value="1"/>
</dbReference>
<dbReference type="InterPro" id="IPR013923">
    <property type="entry name" value="Autophagy-rel_prot_16_dom"/>
</dbReference>
<dbReference type="AlphaFoldDB" id="A0A0V1JXZ9"/>
<dbReference type="SUPFAM" id="SSF52540">
    <property type="entry name" value="P-loop containing nucleoside triphosphate hydrolases"/>
    <property type="match status" value="1"/>
</dbReference>
<dbReference type="SMART" id="SM00320">
    <property type="entry name" value="WD40"/>
    <property type="match status" value="6"/>
</dbReference>
<reference evidence="7 8" key="1">
    <citation type="submission" date="2015-01" db="EMBL/GenBank/DDBJ databases">
        <title>Evolution of Trichinella species and genotypes.</title>
        <authorList>
            <person name="Korhonen P.K."/>
            <person name="Edoardo P."/>
            <person name="Giuseppe L.R."/>
            <person name="Gasser R.B."/>
        </authorList>
    </citation>
    <scope>NUCLEOTIDE SEQUENCE [LARGE SCALE GENOMIC DNA]</scope>
    <source>
        <strain evidence="7">ISS176</strain>
    </source>
</reference>
<dbReference type="CDD" id="cd22887">
    <property type="entry name" value="Atg16_CCD"/>
    <property type="match status" value="1"/>
</dbReference>
<dbReference type="InterPro" id="IPR003593">
    <property type="entry name" value="AAA+_ATPase"/>
</dbReference>
<dbReference type="PANTHER" id="PTHR19878">
    <property type="entry name" value="AUTOPHAGY PROTEIN 16-LIKE"/>
    <property type="match status" value="1"/>
</dbReference>
<dbReference type="PROSITE" id="PS00678">
    <property type="entry name" value="WD_REPEATS_1"/>
    <property type="match status" value="2"/>
</dbReference>
<protein>
    <submittedName>
        <fullName evidence="7">Autophagy-related protein 16-1</fullName>
    </submittedName>
</protein>
<dbReference type="GO" id="GO:0000045">
    <property type="term" value="P:autophagosome assembly"/>
    <property type="evidence" value="ECO:0007669"/>
    <property type="project" value="InterPro"/>
</dbReference>
<dbReference type="CDD" id="cd00200">
    <property type="entry name" value="WD40"/>
    <property type="match status" value="1"/>
</dbReference>
<keyword evidence="2 4" id="KW-0853">WD repeat</keyword>
<dbReference type="PROSITE" id="PS50294">
    <property type="entry name" value="WD_REPEATS_REGION"/>
    <property type="match status" value="2"/>
</dbReference>
<evidence type="ECO:0000256" key="2">
    <source>
        <dbReference type="ARBA" id="ARBA00022574"/>
    </source>
</evidence>
<evidence type="ECO:0000256" key="4">
    <source>
        <dbReference type="PROSITE-ProRule" id="PRU00221"/>
    </source>
</evidence>
<dbReference type="InterPro" id="IPR020472">
    <property type="entry name" value="WD40_PAC1"/>
</dbReference>
<comment type="caution">
    <text evidence="7">The sequence shown here is derived from an EMBL/GenBank/DDBJ whole genome shotgun (WGS) entry which is preliminary data.</text>
</comment>
<sequence>LNLNVDKEYSGDCDNCNPKFTMSYRDVIFDQLKCRNQSMNDAYKEIYLSYSELFDTVSYLKSVIKRLSSTDGKGGENEIDKEKIRTLEAQLLELQQERADLYKKRGENAEMLIELNKKLEEKEDERLHALKQLECNLEEKQKLEAENKKLKENLENMTKNNQVVKLLKDEHVVLQSTLTVLEEQFQALKVENAQMLDRWKLLNQREADVLNLENDLQMQMRSLKLQYELAEAAEPFVQIDDVESIKESPSPSISDSSGSFVPKSLKCKFEAHDGEVLTLCWGRCGKILATGGTDRRLKLWEIVDGQHGRPATLMGCNQAVTCADFDLNGSLVLAGSNDFATRIWSVADQRLRHSLTGHSGKVLCAKFVTGGRVITGSHDRTIRIWDLQGRSCYRTLLSASTCYDLVAVGNSQSMLISGHFDKKIRFWDDRCQNVVKDMQLGGKITSLDVANDDVNLLCTTREDLIYYIDLRQCSVKRTFGADGFKIGYDFVRGKFSPDSRYCICGSADGNVYIWNAIFGKLETVLTNGHSSCVIAAMWNLDGTVVATCEKQKFSMTLKYRTETGSQLFSRLNPKPALSISLGGLFPEPLQPRHIVEIVGGSGSGKTLLLLEVIACCIIDLQVGVLLLDCDRHFCLSALVNALSVRNPGAKDEQALLNCLNRLHSIVCRNDEDLWHSLDFADKIVHRTASLMNVVIIDSVSAFSLTSAGNLREKHERLVLKVRRTVEEHNLVAFITRQTVTRHPDRAEETGRHVSAILDHCWRKANTVRVQTHCFNWNQFQATVDNRTVHFRSINGRPCFS</sequence>
<feature type="repeat" description="WD" evidence="4">
    <location>
        <begin position="355"/>
        <end position="395"/>
    </location>
</feature>
<dbReference type="InterPro" id="IPR045160">
    <property type="entry name" value="ATG16"/>
</dbReference>
<keyword evidence="3" id="KW-0677">Repeat</keyword>
<name>A0A0V1JXZ9_TRIPS</name>
<comment type="similarity">
    <text evidence="1">Belongs to the WD repeat ATG16 family.</text>
</comment>
<dbReference type="GO" id="GO:0034274">
    <property type="term" value="C:Atg12-Atg5-Atg16 complex"/>
    <property type="evidence" value="ECO:0007669"/>
    <property type="project" value="TreeGrafter"/>
</dbReference>
<gene>
    <name evidence="7" type="primary">ATG16L1</name>
    <name evidence="7" type="ORF">T4C_2492</name>
</gene>
<feature type="repeat" description="WD" evidence="4">
    <location>
        <begin position="495"/>
        <end position="515"/>
    </location>
</feature>
<feature type="domain" description="AAA+ ATPase" evidence="6">
    <location>
        <begin position="591"/>
        <end position="744"/>
    </location>
</feature>
<feature type="repeat" description="WD" evidence="4">
    <location>
        <begin position="313"/>
        <end position="354"/>
    </location>
</feature>
<dbReference type="InterPro" id="IPR036322">
    <property type="entry name" value="WD40_repeat_dom_sf"/>
</dbReference>
<dbReference type="InterPro" id="IPR019775">
    <property type="entry name" value="WD40_repeat_CS"/>
</dbReference>
<dbReference type="InterPro" id="IPR001680">
    <property type="entry name" value="WD40_rpt"/>
</dbReference>
<dbReference type="Gene3D" id="2.130.10.10">
    <property type="entry name" value="YVTN repeat-like/Quinoprotein amine dehydrogenase"/>
    <property type="match status" value="1"/>
</dbReference>
<evidence type="ECO:0000256" key="1">
    <source>
        <dbReference type="ARBA" id="ARBA00009271"/>
    </source>
</evidence>
<dbReference type="Proteomes" id="UP000054826">
    <property type="component" value="Unassembled WGS sequence"/>
</dbReference>
<dbReference type="PRINTS" id="PR00320">
    <property type="entry name" value="GPROTEINBRPT"/>
</dbReference>
<proteinExistence type="inferred from homology"/>
<evidence type="ECO:0000256" key="5">
    <source>
        <dbReference type="SAM" id="Coils"/>
    </source>
</evidence>
<keyword evidence="5" id="KW-0175">Coiled coil</keyword>
<dbReference type="PANTHER" id="PTHR19878:SF8">
    <property type="entry name" value="AUTOPHAGY-RELATED 16, ISOFORM F"/>
    <property type="match status" value="1"/>
</dbReference>
<dbReference type="GO" id="GO:0043495">
    <property type="term" value="F:protein-membrane adaptor activity"/>
    <property type="evidence" value="ECO:0007669"/>
    <property type="project" value="TreeGrafter"/>
</dbReference>
<evidence type="ECO:0000313" key="7">
    <source>
        <dbReference type="EMBL" id="KRZ39872.1"/>
    </source>
</evidence>
<dbReference type="PROSITE" id="PS50082">
    <property type="entry name" value="WD_REPEATS_2"/>
    <property type="match status" value="4"/>
</dbReference>
<dbReference type="Pfam" id="PF00400">
    <property type="entry name" value="WD40"/>
    <property type="match status" value="4"/>
</dbReference>
<dbReference type="InterPro" id="IPR015943">
    <property type="entry name" value="WD40/YVTN_repeat-like_dom_sf"/>
</dbReference>
<evidence type="ECO:0000256" key="3">
    <source>
        <dbReference type="ARBA" id="ARBA00022737"/>
    </source>
</evidence>
<dbReference type="GO" id="GO:0034045">
    <property type="term" value="C:phagophore assembly site membrane"/>
    <property type="evidence" value="ECO:0007669"/>
    <property type="project" value="TreeGrafter"/>
</dbReference>
<evidence type="ECO:0000259" key="6">
    <source>
        <dbReference type="SMART" id="SM00382"/>
    </source>
</evidence>
<dbReference type="InterPro" id="IPR027417">
    <property type="entry name" value="P-loop_NTPase"/>
</dbReference>
<dbReference type="SUPFAM" id="SSF50978">
    <property type="entry name" value="WD40 repeat-like"/>
    <property type="match status" value="1"/>
</dbReference>
<organism evidence="7 8">
    <name type="scientific">Trichinella pseudospiralis</name>
    <name type="common">Parasitic roundworm</name>
    <dbReference type="NCBI Taxonomy" id="6337"/>
    <lineage>
        <taxon>Eukaryota</taxon>
        <taxon>Metazoa</taxon>
        <taxon>Ecdysozoa</taxon>
        <taxon>Nematoda</taxon>
        <taxon>Enoplea</taxon>
        <taxon>Dorylaimia</taxon>
        <taxon>Trichinellida</taxon>
        <taxon>Trichinellidae</taxon>
        <taxon>Trichinella</taxon>
    </lineage>
</organism>
<dbReference type="Gene3D" id="3.40.50.300">
    <property type="entry name" value="P-loop containing nucleotide triphosphate hydrolases"/>
    <property type="match status" value="1"/>
</dbReference>
<dbReference type="EMBL" id="JYDV01000031">
    <property type="protein sequence ID" value="KRZ39872.1"/>
    <property type="molecule type" value="Genomic_DNA"/>
</dbReference>
<dbReference type="GO" id="GO:0000421">
    <property type="term" value="C:autophagosome membrane"/>
    <property type="evidence" value="ECO:0007669"/>
    <property type="project" value="TreeGrafter"/>
</dbReference>
<feature type="coiled-coil region" evidence="5">
    <location>
        <begin position="77"/>
        <end position="233"/>
    </location>
</feature>
<feature type="repeat" description="WD" evidence="4">
    <location>
        <begin position="269"/>
        <end position="302"/>
    </location>
</feature>
<evidence type="ECO:0000313" key="8">
    <source>
        <dbReference type="Proteomes" id="UP000054826"/>
    </source>
</evidence>